<dbReference type="InParanoid" id="G4Z2P9"/>
<evidence type="ECO:0000313" key="2">
    <source>
        <dbReference type="EMBL" id="EGZ22174.1"/>
    </source>
</evidence>
<dbReference type="KEGG" id="psoj:PHYSODRAFT_299586"/>
<protein>
    <submittedName>
        <fullName evidence="2">Uncharacterized protein</fullName>
    </submittedName>
</protein>
<organism evidence="2 3">
    <name type="scientific">Phytophthora sojae (strain P6497)</name>
    <name type="common">Soybean stem and root rot agent</name>
    <name type="synonym">Phytophthora megasperma f. sp. glycines</name>
    <dbReference type="NCBI Taxonomy" id="1094619"/>
    <lineage>
        <taxon>Eukaryota</taxon>
        <taxon>Sar</taxon>
        <taxon>Stramenopiles</taxon>
        <taxon>Oomycota</taxon>
        <taxon>Peronosporomycetes</taxon>
        <taxon>Peronosporales</taxon>
        <taxon>Peronosporaceae</taxon>
        <taxon>Phytophthora</taxon>
    </lineage>
</organism>
<gene>
    <name evidence="2" type="ORF">PHYSODRAFT_299586</name>
</gene>
<dbReference type="OMA" id="SHYIMER"/>
<dbReference type="RefSeq" id="XP_009524891.1">
    <property type="nucleotide sequence ID" value="XM_009526596.1"/>
</dbReference>
<evidence type="ECO:0000313" key="3">
    <source>
        <dbReference type="Proteomes" id="UP000002640"/>
    </source>
</evidence>
<keyword evidence="3" id="KW-1185">Reference proteome</keyword>
<feature type="compositionally biased region" description="Basic and acidic residues" evidence="1">
    <location>
        <begin position="174"/>
        <end position="186"/>
    </location>
</feature>
<dbReference type="EMBL" id="JH159153">
    <property type="protein sequence ID" value="EGZ22174.1"/>
    <property type="molecule type" value="Genomic_DNA"/>
</dbReference>
<sequence>MADQLRLSTPATKADEKLGPLPCPVNRVLNAWAKPDSGAEVSVVTPRLLQELRAKGQWLKCRDLKQWESIKGITADPMMIKQEIKLDLRFDTIYGGLTLKNLTCWVVSGGRPPGMGDFLLSEGVMERLGYNAQALLDQARSISDVYDMDEDVAPTGVRSVLTYSAATTTQPEPASEKKELQPDEEQRCFPDIDVAQDRDEARALEWEILESKLDEAAKLGCSAEFRAELAKILFEYRDVFRIKLGRDPPVDMPPQGHFEARRSPGAL</sequence>
<name>G4Z2P9_PHYSP</name>
<feature type="region of interest" description="Disordered" evidence="1">
    <location>
        <begin position="247"/>
        <end position="267"/>
    </location>
</feature>
<reference evidence="2 3" key="1">
    <citation type="journal article" date="2006" name="Science">
        <title>Phytophthora genome sequences uncover evolutionary origins and mechanisms of pathogenesis.</title>
        <authorList>
            <person name="Tyler B.M."/>
            <person name="Tripathy S."/>
            <person name="Zhang X."/>
            <person name="Dehal P."/>
            <person name="Jiang R.H."/>
            <person name="Aerts A."/>
            <person name="Arredondo F.D."/>
            <person name="Baxter L."/>
            <person name="Bensasson D."/>
            <person name="Beynon J.L."/>
            <person name="Chapman J."/>
            <person name="Damasceno C.M."/>
            <person name="Dorrance A.E."/>
            <person name="Dou D."/>
            <person name="Dickerman A.W."/>
            <person name="Dubchak I.L."/>
            <person name="Garbelotto M."/>
            <person name="Gijzen M."/>
            <person name="Gordon S.G."/>
            <person name="Govers F."/>
            <person name="Grunwald N.J."/>
            <person name="Huang W."/>
            <person name="Ivors K.L."/>
            <person name="Jones R.W."/>
            <person name="Kamoun S."/>
            <person name="Krampis K."/>
            <person name="Lamour K.H."/>
            <person name="Lee M.K."/>
            <person name="McDonald W.H."/>
            <person name="Medina M."/>
            <person name="Meijer H.J."/>
            <person name="Nordberg E.K."/>
            <person name="Maclean D.J."/>
            <person name="Ospina-Giraldo M.D."/>
            <person name="Morris P.F."/>
            <person name="Phuntumart V."/>
            <person name="Putnam N.H."/>
            <person name="Rash S."/>
            <person name="Rose J.K."/>
            <person name="Sakihama Y."/>
            <person name="Salamov A.A."/>
            <person name="Savidor A."/>
            <person name="Scheuring C.F."/>
            <person name="Smith B.M."/>
            <person name="Sobral B.W."/>
            <person name="Terry A."/>
            <person name="Torto-Alalibo T.A."/>
            <person name="Win J."/>
            <person name="Xu Z."/>
            <person name="Zhang H."/>
            <person name="Grigoriev I.V."/>
            <person name="Rokhsar D.S."/>
            <person name="Boore J.L."/>
        </authorList>
    </citation>
    <scope>NUCLEOTIDE SEQUENCE [LARGE SCALE GENOMIC DNA]</scope>
    <source>
        <strain evidence="2 3">P6497</strain>
    </source>
</reference>
<dbReference type="Proteomes" id="UP000002640">
    <property type="component" value="Unassembled WGS sequence"/>
</dbReference>
<proteinExistence type="predicted"/>
<dbReference type="AlphaFoldDB" id="G4Z2P9"/>
<dbReference type="GeneID" id="20641759"/>
<feature type="compositionally biased region" description="Basic and acidic residues" evidence="1">
    <location>
        <begin position="258"/>
        <end position="267"/>
    </location>
</feature>
<feature type="region of interest" description="Disordered" evidence="1">
    <location>
        <begin position="166"/>
        <end position="186"/>
    </location>
</feature>
<evidence type="ECO:0000256" key="1">
    <source>
        <dbReference type="SAM" id="MobiDB-lite"/>
    </source>
</evidence>
<accession>G4Z2P9</accession>